<keyword evidence="3" id="KW-1185">Reference proteome</keyword>
<reference evidence="2 3" key="1">
    <citation type="submission" date="2014-04" db="EMBL/GenBank/DDBJ databases">
        <authorList>
            <consortium name="DOE Joint Genome Institute"/>
            <person name="Kuo A."/>
            <person name="Kohler A."/>
            <person name="Costa M.D."/>
            <person name="Nagy L.G."/>
            <person name="Floudas D."/>
            <person name="Copeland A."/>
            <person name="Barry K.W."/>
            <person name="Cichocki N."/>
            <person name="Veneault-Fourrey C."/>
            <person name="LaButti K."/>
            <person name="Lindquist E.A."/>
            <person name="Lipzen A."/>
            <person name="Lundell T."/>
            <person name="Morin E."/>
            <person name="Murat C."/>
            <person name="Sun H."/>
            <person name="Tunlid A."/>
            <person name="Henrissat B."/>
            <person name="Grigoriev I.V."/>
            <person name="Hibbett D.S."/>
            <person name="Martin F."/>
            <person name="Nordberg H.P."/>
            <person name="Cantor M.N."/>
            <person name="Hua S.X."/>
        </authorList>
    </citation>
    <scope>NUCLEOTIDE SEQUENCE [LARGE SCALE GENOMIC DNA]</scope>
    <source>
        <strain evidence="2 3">Marx 270</strain>
    </source>
</reference>
<name>A0A0C3NXU3_PISTI</name>
<dbReference type="InParanoid" id="A0A0C3NXU3"/>
<proteinExistence type="predicted"/>
<keyword evidence="1" id="KW-0472">Membrane</keyword>
<dbReference type="EMBL" id="KN831998">
    <property type="protein sequence ID" value="KIO00156.1"/>
    <property type="molecule type" value="Genomic_DNA"/>
</dbReference>
<sequence length="134" mass="15255">MDLLGCRKYWLTKSFLLWSPSLMGICLSRVERFFAPCYHTIHRNRSIVPDDAKPSLCIKAILFPSVFAEKTISYRDLSNCFRKVSEALRMNCKVRLRPAFTSLMMPFASVPGTLAISVPIVTPKSAQRTLLGRR</sequence>
<evidence type="ECO:0000313" key="2">
    <source>
        <dbReference type="EMBL" id="KIO00156.1"/>
    </source>
</evidence>
<dbReference type="OrthoDB" id="10450592at2759"/>
<reference evidence="3" key="2">
    <citation type="submission" date="2015-01" db="EMBL/GenBank/DDBJ databases">
        <title>Evolutionary Origins and Diversification of the Mycorrhizal Mutualists.</title>
        <authorList>
            <consortium name="DOE Joint Genome Institute"/>
            <consortium name="Mycorrhizal Genomics Consortium"/>
            <person name="Kohler A."/>
            <person name="Kuo A."/>
            <person name="Nagy L.G."/>
            <person name="Floudas D."/>
            <person name="Copeland A."/>
            <person name="Barry K.W."/>
            <person name="Cichocki N."/>
            <person name="Veneault-Fourrey C."/>
            <person name="LaButti K."/>
            <person name="Lindquist E.A."/>
            <person name="Lipzen A."/>
            <person name="Lundell T."/>
            <person name="Morin E."/>
            <person name="Murat C."/>
            <person name="Riley R."/>
            <person name="Ohm R."/>
            <person name="Sun H."/>
            <person name="Tunlid A."/>
            <person name="Henrissat B."/>
            <person name="Grigoriev I.V."/>
            <person name="Hibbett D.S."/>
            <person name="Martin F."/>
        </authorList>
    </citation>
    <scope>NUCLEOTIDE SEQUENCE [LARGE SCALE GENOMIC DNA]</scope>
    <source>
        <strain evidence="3">Marx 270</strain>
    </source>
</reference>
<keyword evidence="1" id="KW-0812">Transmembrane</keyword>
<organism evidence="2 3">
    <name type="scientific">Pisolithus tinctorius Marx 270</name>
    <dbReference type="NCBI Taxonomy" id="870435"/>
    <lineage>
        <taxon>Eukaryota</taxon>
        <taxon>Fungi</taxon>
        <taxon>Dikarya</taxon>
        <taxon>Basidiomycota</taxon>
        <taxon>Agaricomycotina</taxon>
        <taxon>Agaricomycetes</taxon>
        <taxon>Agaricomycetidae</taxon>
        <taxon>Boletales</taxon>
        <taxon>Sclerodermatineae</taxon>
        <taxon>Pisolithaceae</taxon>
        <taxon>Pisolithus</taxon>
    </lineage>
</organism>
<protein>
    <submittedName>
        <fullName evidence="2">Uncharacterized protein</fullName>
    </submittedName>
</protein>
<evidence type="ECO:0000256" key="1">
    <source>
        <dbReference type="SAM" id="Phobius"/>
    </source>
</evidence>
<evidence type="ECO:0000313" key="3">
    <source>
        <dbReference type="Proteomes" id="UP000054217"/>
    </source>
</evidence>
<accession>A0A0C3NXU3</accession>
<keyword evidence="1" id="KW-1133">Transmembrane helix</keyword>
<dbReference type="HOGENOM" id="CLU_1897065_0_0_1"/>
<gene>
    <name evidence="2" type="ORF">M404DRAFT_770884</name>
</gene>
<dbReference type="AlphaFoldDB" id="A0A0C3NXU3"/>
<dbReference type="Proteomes" id="UP000054217">
    <property type="component" value="Unassembled WGS sequence"/>
</dbReference>
<feature type="transmembrane region" description="Helical" evidence="1">
    <location>
        <begin position="99"/>
        <end position="121"/>
    </location>
</feature>